<sequence length="233" mass="26435">MNKHEAITSNELIVTGRLVDASNATLYAHVVHNGLELTCIYKPIAGERPLWDFDQGCLAHREYAAYCVSNYLGLNLVPFTVLRDGPYGLGMVQEWIEIDQSIDLSEYFSQDRIELRSMALFDAIINNTDRKIGHLLPTKGGRTYGCDHGVTFHEDDKLRTVLWQWAGERFLPDEVEVLQKCRTGLLGQLGETLKPLLTESEIKACITRIDRMLKDESFPEPSPNWPAVPWPAF</sequence>
<organism evidence="1">
    <name type="scientific">freshwater metagenome</name>
    <dbReference type="NCBI Taxonomy" id="449393"/>
    <lineage>
        <taxon>unclassified sequences</taxon>
        <taxon>metagenomes</taxon>
        <taxon>ecological metagenomes</taxon>
    </lineage>
</organism>
<reference evidence="1" key="1">
    <citation type="submission" date="2020-05" db="EMBL/GenBank/DDBJ databases">
        <authorList>
            <person name="Chiriac C."/>
            <person name="Salcher M."/>
            <person name="Ghai R."/>
            <person name="Kavagutti S V."/>
        </authorList>
    </citation>
    <scope>NUCLEOTIDE SEQUENCE</scope>
</reference>
<dbReference type="InterPro" id="IPR022292">
    <property type="entry name" value="CHP03843"/>
</dbReference>
<name>A0A6J6DIQ8_9ZZZZ</name>
<dbReference type="EMBL" id="CAEZTK010000010">
    <property type="protein sequence ID" value="CAB4562033.1"/>
    <property type="molecule type" value="Genomic_DNA"/>
</dbReference>
<proteinExistence type="predicted"/>
<gene>
    <name evidence="1" type="ORF">UFOPK1643_00245</name>
</gene>
<dbReference type="NCBIfam" id="TIGR03843">
    <property type="entry name" value="SCO1664 family protein"/>
    <property type="match status" value="1"/>
</dbReference>
<dbReference type="AlphaFoldDB" id="A0A6J6DIQ8"/>
<protein>
    <submittedName>
        <fullName evidence="1">Unannotated protein</fullName>
    </submittedName>
</protein>
<accession>A0A6J6DIQ8</accession>
<evidence type="ECO:0000313" key="1">
    <source>
        <dbReference type="EMBL" id="CAB4562033.1"/>
    </source>
</evidence>